<reference evidence="1 2" key="1">
    <citation type="submission" date="2011-09" db="EMBL/GenBank/DDBJ databases">
        <title>The draft genome of Fischerella sp. JSC-11.</title>
        <authorList>
            <consortium name="US DOE Joint Genome Institute (JGI-PGF)"/>
            <person name="Lucas S."/>
            <person name="Han J."/>
            <person name="Lapidus A."/>
            <person name="Cheng J.-F."/>
            <person name="Goodwin L."/>
            <person name="Pitluck S."/>
            <person name="Peters L."/>
            <person name="Land M.L."/>
            <person name="Hauser L."/>
            <person name="Sarkisova S."/>
            <person name="Bryant D.A."/>
            <person name="Brown I."/>
            <person name="Woyke T.J."/>
        </authorList>
    </citation>
    <scope>NUCLEOTIDE SEQUENCE [LARGE SCALE GENOMIC DNA]</scope>
    <source>
        <strain evidence="1 2">JSC-11</strain>
    </source>
</reference>
<evidence type="ECO:0000313" key="1">
    <source>
        <dbReference type="EMBL" id="EHC11563.1"/>
    </source>
</evidence>
<evidence type="ECO:0000313" key="2">
    <source>
        <dbReference type="Proteomes" id="UP000004344"/>
    </source>
</evidence>
<name>G6FVS4_9CYAN</name>
<accession>G6FVS4</accession>
<comment type="caution">
    <text evidence="1">The sequence shown here is derived from an EMBL/GenBank/DDBJ whole genome shotgun (WGS) entry which is preliminary data.</text>
</comment>
<protein>
    <submittedName>
        <fullName evidence="1">Uncharacterized protein</fullName>
    </submittedName>
</protein>
<keyword evidence="2" id="KW-1185">Reference proteome</keyword>
<organism evidence="1 2">
    <name type="scientific">Fischerella thermalis JSC-11</name>
    <dbReference type="NCBI Taxonomy" id="741277"/>
    <lineage>
        <taxon>Bacteria</taxon>
        <taxon>Bacillati</taxon>
        <taxon>Cyanobacteriota</taxon>
        <taxon>Cyanophyceae</taxon>
        <taxon>Nostocales</taxon>
        <taxon>Hapalosiphonaceae</taxon>
        <taxon>Fischerella</taxon>
    </lineage>
</organism>
<dbReference type="Proteomes" id="UP000004344">
    <property type="component" value="Unassembled WGS sequence"/>
</dbReference>
<sequence length="64" mass="7287">MKKMDVGTETLRSFVLTLRPCAFKNGMILGKAALKVGLDSRCQSQKFYVGILIHRRTNRKCQEV</sequence>
<dbReference type="EMBL" id="AGIZ01000009">
    <property type="protein sequence ID" value="EHC11563.1"/>
    <property type="molecule type" value="Genomic_DNA"/>
</dbReference>
<proteinExistence type="predicted"/>
<dbReference type="AlphaFoldDB" id="G6FVS4"/>
<gene>
    <name evidence="1" type="ORF">FJSC11DRAFT_3015</name>
</gene>